<name>A0A5N5H6M4_9ROSA</name>
<evidence type="ECO:0000313" key="2">
    <source>
        <dbReference type="Proteomes" id="UP000327157"/>
    </source>
</evidence>
<dbReference type="AlphaFoldDB" id="A0A5N5H6M4"/>
<comment type="caution">
    <text evidence="1">The sequence shown here is derived from an EMBL/GenBank/DDBJ whole genome shotgun (WGS) entry which is preliminary data.</text>
</comment>
<dbReference type="EMBL" id="SMOL01000231">
    <property type="protein sequence ID" value="KAB2621762.1"/>
    <property type="molecule type" value="Genomic_DNA"/>
</dbReference>
<evidence type="ECO:0000313" key="1">
    <source>
        <dbReference type="EMBL" id="KAB2621762.1"/>
    </source>
</evidence>
<reference evidence="1 2" key="3">
    <citation type="submission" date="2019-11" db="EMBL/GenBank/DDBJ databases">
        <title>A de novo genome assembly of a pear dwarfing rootstock.</title>
        <authorList>
            <person name="Wang F."/>
            <person name="Wang J."/>
            <person name="Li S."/>
            <person name="Zhang Y."/>
            <person name="Fang M."/>
            <person name="Ma L."/>
            <person name="Zhao Y."/>
            <person name="Jiang S."/>
        </authorList>
    </citation>
    <scope>NUCLEOTIDE SEQUENCE [LARGE SCALE GENOMIC DNA]</scope>
    <source>
        <strain evidence="1">S2</strain>
        <tissue evidence="1">Leaf</tissue>
    </source>
</reference>
<accession>A0A5N5H6M4</accession>
<proteinExistence type="predicted"/>
<sequence>MTMASLLLQRQVEGVAFAVRLGSTQLCYDRDSLGVVNAIQALREDNSLLGRVVDDVKCLLRRVPGNFTGDTFLGRPTV</sequence>
<organism evidence="1 2">
    <name type="scientific">Pyrus ussuriensis x Pyrus communis</name>
    <dbReference type="NCBI Taxonomy" id="2448454"/>
    <lineage>
        <taxon>Eukaryota</taxon>
        <taxon>Viridiplantae</taxon>
        <taxon>Streptophyta</taxon>
        <taxon>Embryophyta</taxon>
        <taxon>Tracheophyta</taxon>
        <taxon>Spermatophyta</taxon>
        <taxon>Magnoliopsida</taxon>
        <taxon>eudicotyledons</taxon>
        <taxon>Gunneridae</taxon>
        <taxon>Pentapetalae</taxon>
        <taxon>rosids</taxon>
        <taxon>fabids</taxon>
        <taxon>Rosales</taxon>
        <taxon>Rosaceae</taxon>
        <taxon>Amygdaloideae</taxon>
        <taxon>Maleae</taxon>
        <taxon>Pyrus</taxon>
    </lineage>
</organism>
<reference evidence="2" key="2">
    <citation type="submission" date="2019-10" db="EMBL/GenBank/DDBJ databases">
        <title>A de novo genome assembly of a pear dwarfing rootstock.</title>
        <authorList>
            <person name="Wang F."/>
            <person name="Wang J."/>
            <person name="Li S."/>
            <person name="Zhang Y."/>
            <person name="Fang M."/>
            <person name="Ma L."/>
            <person name="Zhao Y."/>
            <person name="Jiang S."/>
        </authorList>
    </citation>
    <scope>NUCLEOTIDE SEQUENCE [LARGE SCALE GENOMIC DNA]</scope>
</reference>
<dbReference type="Proteomes" id="UP000327157">
    <property type="component" value="Chromosome 4"/>
</dbReference>
<reference evidence="1 2" key="1">
    <citation type="submission" date="2019-09" db="EMBL/GenBank/DDBJ databases">
        <authorList>
            <person name="Ou C."/>
        </authorList>
    </citation>
    <scope>NUCLEOTIDE SEQUENCE [LARGE SCALE GENOMIC DNA]</scope>
    <source>
        <strain evidence="1">S2</strain>
        <tissue evidence="1">Leaf</tissue>
    </source>
</reference>
<protein>
    <submittedName>
        <fullName evidence="1">Uncharacterized protein</fullName>
    </submittedName>
</protein>
<keyword evidence="2" id="KW-1185">Reference proteome</keyword>
<gene>
    <name evidence="1" type="ORF">D8674_023944</name>
</gene>